<organism evidence="2 3">
    <name type="scientific">Ancylostoma caninum</name>
    <name type="common">Dog hookworm</name>
    <dbReference type="NCBI Taxonomy" id="29170"/>
    <lineage>
        <taxon>Eukaryota</taxon>
        <taxon>Metazoa</taxon>
        <taxon>Ecdysozoa</taxon>
        <taxon>Nematoda</taxon>
        <taxon>Chromadorea</taxon>
        <taxon>Rhabditida</taxon>
        <taxon>Rhabditina</taxon>
        <taxon>Rhabditomorpha</taxon>
        <taxon>Strongyloidea</taxon>
        <taxon>Ancylostomatidae</taxon>
        <taxon>Ancylostomatinae</taxon>
        <taxon>Ancylostoma</taxon>
    </lineage>
</organism>
<dbReference type="EMBL" id="JOJR01000242">
    <property type="protein sequence ID" value="RCN41301.1"/>
    <property type="molecule type" value="Genomic_DNA"/>
</dbReference>
<feature type="transmembrane region" description="Helical" evidence="1">
    <location>
        <begin position="21"/>
        <end position="39"/>
    </location>
</feature>
<dbReference type="Proteomes" id="UP000252519">
    <property type="component" value="Unassembled WGS sequence"/>
</dbReference>
<reference evidence="2 3" key="1">
    <citation type="submission" date="2014-10" db="EMBL/GenBank/DDBJ databases">
        <title>Draft genome of the hookworm Ancylostoma caninum.</title>
        <authorList>
            <person name="Mitreva M."/>
        </authorList>
    </citation>
    <scope>NUCLEOTIDE SEQUENCE [LARGE SCALE GENOMIC DNA]</scope>
    <source>
        <strain evidence="2 3">Baltimore</strain>
    </source>
</reference>
<dbReference type="AlphaFoldDB" id="A0A368GAA2"/>
<comment type="caution">
    <text evidence="2">The sequence shown here is derived from an EMBL/GenBank/DDBJ whole genome shotgun (WGS) entry which is preliminary data.</text>
</comment>
<sequence>MIIVYTRLQTWLMRKLCDLDVVTSKIAAAVTTCTFLVYII</sequence>
<keyword evidence="1" id="KW-0812">Transmembrane</keyword>
<keyword evidence="1" id="KW-0472">Membrane</keyword>
<keyword evidence="3" id="KW-1185">Reference proteome</keyword>
<name>A0A368GAA2_ANCCA</name>
<evidence type="ECO:0000313" key="3">
    <source>
        <dbReference type="Proteomes" id="UP000252519"/>
    </source>
</evidence>
<accession>A0A368GAA2</accession>
<protein>
    <submittedName>
        <fullName evidence="2">Uncharacterized protein</fullName>
    </submittedName>
</protein>
<gene>
    <name evidence="2" type="ORF">ANCCAN_12762</name>
</gene>
<keyword evidence="1" id="KW-1133">Transmembrane helix</keyword>
<evidence type="ECO:0000313" key="2">
    <source>
        <dbReference type="EMBL" id="RCN41301.1"/>
    </source>
</evidence>
<evidence type="ECO:0000256" key="1">
    <source>
        <dbReference type="SAM" id="Phobius"/>
    </source>
</evidence>
<proteinExistence type="predicted"/>